<dbReference type="AlphaFoldDB" id="A0A1Y1XUD0"/>
<dbReference type="PANTHER" id="PTHR12083">
    <property type="entry name" value="BIFUNCTIONAL POLYNUCLEOTIDE PHOSPHATASE/KINASE"/>
    <property type="match status" value="1"/>
</dbReference>
<evidence type="ECO:0000313" key="2">
    <source>
        <dbReference type="Proteomes" id="UP000193498"/>
    </source>
</evidence>
<dbReference type="SUPFAM" id="SSF52540">
    <property type="entry name" value="P-loop containing nucleoside triphosphate hydrolases"/>
    <property type="match status" value="1"/>
</dbReference>
<dbReference type="GO" id="GO:0006281">
    <property type="term" value="P:DNA repair"/>
    <property type="evidence" value="ECO:0007669"/>
    <property type="project" value="TreeGrafter"/>
</dbReference>
<dbReference type="STRING" id="1314790.A0A1Y1XUD0"/>
<organism evidence="1 2">
    <name type="scientific">Basidiobolus meristosporus CBS 931.73</name>
    <dbReference type="NCBI Taxonomy" id="1314790"/>
    <lineage>
        <taxon>Eukaryota</taxon>
        <taxon>Fungi</taxon>
        <taxon>Fungi incertae sedis</taxon>
        <taxon>Zoopagomycota</taxon>
        <taxon>Entomophthoromycotina</taxon>
        <taxon>Basidiobolomycetes</taxon>
        <taxon>Basidiobolales</taxon>
        <taxon>Basidiobolaceae</taxon>
        <taxon>Basidiobolus</taxon>
    </lineage>
</organism>
<name>A0A1Y1XUD0_9FUNG</name>
<dbReference type="Gene3D" id="3.40.50.300">
    <property type="entry name" value="P-loop containing nucleotide triphosphate hydrolases"/>
    <property type="match status" value="1"/>
</dbReference>
<protein>
    <submittedName>
        <fullName evidence="1">p-loop containing nucleoside triphosphate hydrolase protein</fullName>
    </submittedName>
</protein>
<dbReference type="InterPro" id="IPR027417">
    <property type="entry name" value="P-loop_NTPase"/>
</dbReference>
<reference evidence="1 2" key="1">
    <citation type="submission" date="2016-07" db="EMBL/GenBank/DDBJ databases">
        <title>Pervasive Adenine N6-methylation of Active Genes in Fungi.</title>
        <authorList>
            <consortium name="DOE Joint Genome Institute"/>
            <person name="Mondo S.J."/>
            <person name="Dannebaum R.O."/>
            <person name="Kuo R.C."/>
            <person name="Labutti K."/>
            <person name="Haridas S."/>
            <person name="Kuo A."/>
            <person name="Salamov A."/>
            <person name="Ahrendt S.R."/>
            <person name="Lipzen A."/>
            <person name="Sullivan W."/>
            <person name="Andreopoulos W.B."/>
            <person name="Clum A."/>
            <person name="Lindquist E."/>
            <person name="Daum C."/>
            <person name="Ramamoorthy G.K."/>
            <person name="Gryganskyi A."/>
            <person name="Culley D."/>
            <person name="Magnuson J.K."/>
            <person name="James T.Y."/>
            <person name="O'Malley M.A."/>
            <person name="Stajich J.E."/>
            <person name="Spatafora J.W."/>
            <person name="Visel A."/>
            <person name="Grigoriev I.V."/>
        </authorList>
    </citation>
    <scope>NUCLEOTIDE SEQUENCE [LARGE SCALE GENOMIC DNA]</scope>
    <source>
        <strain evidence="1 2">CBS 931.73</strain>
    </source>
</reference>
<dbReference type="Pfam" id="PF13671">
    <property type="entry name" value="AAA_33"/>
    <property type="match status" value="1"/>
</dbReference>
<sequence>MESNKLPETQNTTSRKLPEKSRVLILVGAPGSGKSTFAKSLCSYDKSWRRVNQDDMGDRSTCERYTRRWLKEGRNAVIDRCNFDEKQRKTWIRIAFEFDLLPEVIFFTTPFQECENRVQAREEHPTGVVGEEGLEVLRRFQRMLTRPTLEEGFYKALEIDTRQAIFVDGYYTNEYILQQLNALSHSPENQHMLNIRTTIIIRVIIEAIHIRVIIEAIHIRIINLDTPLMGEVGIRKGTRNIVQGIMIIMLRKIGGIKHISLPLGQSTRALSQTSLGEIPEGLNNITGPGETTTR</sequence>
<accession>A0A1Y1XUD0</accession>
<proteinExistence type="predicted"/>
<dbReference type="GO" id="GO:0046403">
    <property type="term" value="F:polynucleotide 3'-phosphatase activity"/>
    <property type="evidence" value="ECO:0007669"/>
    <property type="project" value="TreeGrafter"/>
</dbReference>
<dbReference type="PANTHER" id="PTHR12083:SF9">
    <property type="entry name" value="BIFUNCTIONAL POLYNUCLEOTIDE PHOSPHATASE_KINASE"/>
    <property type="match status" value="1"/>
</dbReference>
<evidence type="ECO:0000313" key="1">
    <source>
        <dbReference type="EMBL" id="ORX89323.1"/>
    </source>
</evidence>
<comment type="caution">
    <text evidence="1">The sequence shown here is derived from an EMBL/GenBank/DDBJ whole genome shotgun (WGS) entry which is preliminary data.</text>
</comment>
<dbReference type="Proteomes" id="UP000193498">
    <property type="component" value="Unassembled WGS sequence"/>
</dbReference>
<dbReference type="InParanoid" id="A0A1Y1XUD0"/>
<dbReference type="OrthoDB" id="3512845at2759"/>
<keyword evidence="1" id="KW-0378">Hydrolase</keyword>
<gene>
    <name evidence="1" type="ORF">K493DRAFT_410495</name>
</gene>
<keyword evidence="2" id="KW-1185">Reference proteome</keyword>
<dbReference type="EMBL" id="MCFE01000456">
    <property type="protein sequence ID" value="ORX89323.1"/>
    <property type="molecule type" value="Genomic_DNA"/>
</dbReference>
<dbReference type="GO" id="GO:0003690">
    <property type="term" value="F:double-stranded DNA binding"/>
    <property type="evidence" value="ECO:0007669"/>
    <property type="project" value="TreeGrafter"/>
</dbReference>
<dbReference type="GO" id="GO:0046404">
    <property type="term" value="F:ATP-dependent polydeoxyribonucleotide 5'-hydroxyl-kinase activity"/>
    <property type="evidence" value="ECO:0007669"/>
    <property type="project" value="TreeGrafter"/>
</dbReference>